<dbReference type="CDD" id="cd09110">
    <property type="entry name" value="PLDc_CLS_1"/>
    <property type="match status" value="1"/>
</dbReference>
<feature type="active site" evidence="9">
    <location>
        <position position="113"/>
    </location>
</feature>
<dbReference type="InterPro" id="IPR001736">
    <property type="entry name" value="PLipase_D/transphosphatidylase"/>
</dbReference>
<evidence type="ECO:0000256" key="5">
    <source>
        <dbReference type="ARBA" id="ARBA00023098"/>
    </source>
</evidence>
<dbReference type="EC" id="2.7.8.-" evidence="9"/>
<feature type="active site" evidence="9">
    <location>
        <position position="302"/>
    </location>
</feature>
<keyword evidence="12" id="KW-1185">Reference proteome</keyword>
<dbReference type="EMBL" id="JABBFW010000005">
    <property type="protein sequence ID" value="NML15349.1"/>
    <property type="molecule type" value="Genomic_DNA"/>
</dbReference>
<dbReference type="GO" id="GO:0008808">
    <property type="term" value="F:cardiolipin synthase activity"/>
    <property type="evidence" value="ECO:0007669"/>
    <property type="project" value="InterPro"/>
</dbReference>
<reference evidence="11 12" key="1">
    <citation type="submission" date="2020-04" db="EMBL/GenBank/DDBJ databases">
        <title>Azohydromonas sp. isolated from soil.</title>
        <authorList>
            <person name="Dahal R.H."/>
        </authorList>
    </citation>
    <scope>NUCLEOTIDE SEQUENCE [LARGE SCALE GENOMIC DNA]</scope>
    <source>
        <strain evidence="11 12">G-1-1-14</strain>
    </source>
</reference>
<keyword evidence="5 9" id="KW-0443">Lipid metabolism</keyword>
<feature type="active site" evidence="9">
    <location>
        <position position="120"/>
    </location>
</feature>
<evidence type="ECO:0000256" key="8">
    <source>
        <dbReference type="ARBA" id="ARBA00023264"/>
    </source>
</evidence>
<dbReference type="PROSITE" id="PS50035">
    <property type="entry name" value="PLD"/>
    <property type="match status" value="2"/>
</dbReference>
<dbReference type="AlphaFoldDB" id="A0A848FA69"/>
<dbReference type="GO" id="GO:0032049">
    <property type="term" value="P:cardiolipin biosynthetic process"/>
    <property type="evidence" value="ECO:0007669"/>
    <property type="project" value="InterPro"/>
</dbReference>
<keyword evidence="2 9" id="KW-0444">Lipid biosynthesis</keyword>
<sequence length="418" mass="47616">MKLDWTAGNRIEVLENGEEYYPRVFAAIAAARREVVIETFILFDDPVGRQLHAVLLEVARRGVQVDLTVDGYGSPDLSDEFIRALTDAGVRLHVYDPRPRLLGLRYNLVRRMHRKIVVIDGELAFIGGINFSEDHLIASGPMSKQDYAVQVQGPVVRQMHGFVHEVLAPVRHALLQWVRHGFRRPVKIQPPAPSVLPPVGSAQAVLVTRDNERHTNDIERCYRTAIRTARREVVIANAYFFPGYRLLRELRRAARRGVAVHLILQGEPDMAIVRIGARMLYHSLVKDGVHVHEYCKRPLHGKVAVVDGEWATVGSSNLDPLSLSLNLEANLLIRDRDFAADLRQRLQRLIDNECTEMSREALPKRTMWRYLGSALAFHLLRHFPSWAEVLPRSGKFVRSFIGRRQVDVHPEALHQADR</sequence>
<comment type="function">
    <text evidence="9">Catalyzes the phosphatidyl group transfer from one phosphatidylglycerol molecule to another to form cardiolipin (CL) (diphosphatidylglycerol) and glycerol.</text>
</comment>
<keyword evidence="3 9" id="KW-0808">Transferase</keyword>
<keyword evidence="7 9" id="KW-0594">Phospholipid biosynthesis</keyword>
<evidence type="ECO:0000256" key="3">
    <source>
        <dbReference type="ARBA" id="ARBA00022679"/>
    </source>
</evidence>
<dbReference type="PANTHER" id="PTHR21248:SF23">
    <property type="entry name" value="CARDIOLIPIN SYNTHASE B"/>
    <property type="match status" value="1"/>
</dbReference>
<dbReference type="Pfam" id="PF13091">
    <property type="entry name" value="PLDc_2"/>
    <property type="match status" value="2"/>
</dbReference>
<evidence type="ECO:0000256" key="1">
    <source>
        <dbReference type="ARBA" id="ARBA00022475"/>
    </source>
</evidence>
<evidence type="ECO:0000256" key="2">
    <source>
        <dbReference type="ARBA" id="ARBA00022516"/>
    </source>
</evidence>
<dbReference type="InterPro" id="IPR030872">
    <property type="entry name" value="Cardiolipin_synth_ClsB"/>
</dbReference>
<comment type="catalytic activity">
    <reaction evidence="9">
        <text>2 a 1,2-diacyl-sn-glycero-3-phospho-(1'-sn-glycerol) = a cardiolipin + glycerol</text>
        <dbReference type="Rhea" id="RHEA:31451"/>
        <dbReference type="ChEBI" id="CHEBI:17754"/>
        <dbReference type="ChEBI" id="CHEBI:62237"/>
        <dbReference type="ChEBI" id="CHEBI:64716"/>
    </reaction>
</comment>
<keyword evidence="4" id="KW-0677">Repeat</keyword>
<evidence type="ECO:0000259" key="10">
    <source>
        <dbReference type="PROSITE" id="PS50035"/>
    </source>
</evidence>
<dbReference type="SUPFAM" id="SSF56024">
    <property type="entry name" value="Phospholipase D/nuclease"/>
    <property type="match status" value="2"/>
</dbReference>
<evidence type="ECO:0000256" key="6">
    <source>
        <dbReference type="ARBA" id="ARBA00023136"/>
    </source>
</evidence>
<proteinExistence type="inferred from homology"/>
<evidence type="ECO:0000313" key="11">
    <source>
        <dbReference type="EMBL" id="NML15349.1"/>
    </source>
</evidence>
<comment type="subcellular location">
    <subcellularLocation>
        <location evidence="9">Cell membrane</location>
        <topology evidence="9">Peripheral membrane protein</topology>
    </subcellularLocation>
</comment>
<comment type="similarity">
    <text evidence="9">Belongs to the phospholipase D family. Cardiolipin synthase subfamily. ClsB sub-subfamily.</text>
</comment>
<accession>A0A848FA69</accession>
<evidence type="ECO:0000313" key="12">
    <source>
        <dbReference type="Proteomes" id="UP000574067"/>
    </source>
</evidence>
<dbReference type="NCBIfam" id="NF008427">
    <property type="entry name" value="PRK11263.1"/>
    <property type="match status" value="1"/>
</dbReference>
<evidence type="ECO:0000256" key="4">
    <source>
        <dbReference type="ARBA" id="ARBA00022737"/>
    </source>
</evidence>
<feature type="domain" description="PLD phosphodiesterase" evidence="10">
    <location>
        <begin position="295"/>
        <end position="322"/>
    </location>
</feature>
<feature type="active site" evidence="9">
    <location>
        <position position="115"/>
    </location>
</feature>
<evidence type="ECO:0000256" key="9">
    <source>
        <dbReference type="HAMAP-Rule" id="MF_01917"/>
    </source>
</evidence>
<dbReference type="Proteomes" id="UP000574067">
    <property type="component" value="Unassembled WGS sequence"/>
</dbReference>
<dbReference type="RefSeq" id="WP_169160238.1">
    <property type="nucleotide sequence ID" value="NZ_JABBFW010000005.1"/>
</dbReference>
<gene>
    <name evidence="9 11" type="primary">clsB</name>
    <name evidence="11" type="ORF">HHL10_10185</name>
</gene>
<keyword evidence="8 9" id="KW-1208">Phospholipid metabolism</keyword>
<dbReference type="InterPro" id="IPR025202">
    <property type="entry name" value="PLD-like_dom"/>
</dbReference>
<dbReference type="HAMAP" id="MF_01917">
    <property type="entry name" value="Cardiolipin_synth_ClsB"/>
    <property type="match status" value="1"/>
</dbReference>
<feature type="active site" evidence="9">
    <location>
        <position position="307"/>
    </location>
</feature>
<dbReference type="PANTHER" id="PTHR21248">
    <property type="entry name" value="CARDIOLIPIN SYNTHASE"/>
    <property type="match status" value="1"/>
</dbReference>
<keyword evidence="6 9" id="KW-0472">Membrane</keyword>
<dbReference type="SMART" id="SM00155">
    <property type="entry name" value="PLDc"/>
    <property type="match status" value="2"/>
</dbReference>
<dbReference type="GO" id="GO:0005886">
    <property type="term" value="C:plasma membrane"/>
    <property type="evidence" value="ECO:0007669"/>
    <property type="project" value="UniProtKB-SubCell"/>
</dbReference>
<protein>
    <recommendedName>
        <fullName evidence="9">Cardiolipin synthase B</fullName>
        <shortName evidence="9">CL synthase</shortName>
        <ecNumber evidence="9">2.7.8.-</ecNumber>
    </recommendedName>
</protein>
<organism evidence="11 12">
    <name type="scientific">Azohydromonas caseinilytica</name>
    <dbReference type="NCBI Taxonomy" id="2728836"/>
    <lineage>
        <taxon>Bacteria</taxon>
        <taxon>Pseudomonadati</taxon>
        <taxon>Pseudomonadota</taxon>
        <taxon>Betaproteobacteria</taxon>
        <taxon>Burkholderiales</taxon>
        <taxon>Sphaerotilaceae</taxon>
        <taxon>Azohydromonas</taxon>
    </lineage>
</organism>
<comment type="caution">
    <text evidence="11">The sequence shown here is derived from an EMBL/GenBank/DDBJ whole genome shotgun (WGS) entry which is preliminary data.</text>
</comment>
<evidence type="ECO:0000256" key="7">
    <source>
        <dbReference type="ARBA" id="ARBA00023209"/>
    </source>
</evidence>
<name>A0A848FA69_9BURK</name>
<feature type="domain" description="PLD phosphodiesterase" evidence="10">
    <location>
        <begin position="108"/>
        <end position="135"/>
    </location>
</feature>
<keyword evidence="1 9" id="KW-1003">Cell membrane</keyword>
<feature type="active site" evidence="9">
    <location>
        <position position="300"/>
    </location>
</feature>
<dbReference type="Gene3D" id="3.30.870.10">
    <property type="entry name" value="Endonuclease Chain A"/>
    <property type="match status" value="2"/>
</dbReference>